<dbReference type="EMBL" id="BGZK01002750">
    <property type="protein sequence ID" value="GBP96184.1"/>
    <property type="molecule type" value="Genomic_DNA"/>
</dbReference>
<dbReference type="InterPro" id="IPR050782">
    <property type="entry name" value="PP1_regulatory_subunit_3"/>
</dbReference>
<organism evidence="2 3">
    <name type="scientific">Eumeta variegata</name>
    <name type="common">Bagworm moth</name>
    <name type="synonym">Eumeta japonica</name>
    <dbReference type="NCBI Taxonomy" id="151549"/>
    <lineage>
        <taxon>Eukaryota</taxon>
        <taxon>Metazoa</taxon>
        <taxon>Ecdysozoa</taxon>
        <taxon>Arthropoda</taxon>
        <taxon>Hexapoda</taxon>
        <taxon>Insecta</taxon>
        <taxon>Pterygota</taxon>
        <taxon>Neoptera</taxon>
        <taxon>Endopterygota</taxon>
        <taxon>Lepidoptera</taxon>
        <taxon>Glossata</taxon>
        <taxon>Ditrysia</taxon>
        <taxon>Tineoidea</taxon>
        <taxon>Psychidae</taxon>
        <taxon>Oiketicinae</taxon>
        <taxon>Eumeta</taxon>
    </lineage>
</organism>
<dbReference type="GO" id="GO:2001069">
    <property type="term" value="F:glycogen binding"/>
    <property type="evidence" value="ECO:0007669"/>
    <property type="project" value="TreeGrafter"/>
</dbReference>
<dbReference type="Proteomes" id="UP000299102">
    <property type="component" value="Unassembled WGS sequence"/>
</dbReference>
<feature type="domain" description="CBM21" evidence="1">
    <location>
        <begin position="60"/>
        <end position="115"/>
    </location>
</feature>
<dbReference type="PANTHER" id="PTHR12307:SF48">
    <property type="entry name" value="PROTEIN PHOSPHATASE 1 REGULATORY SUBUNIT"/>
    <property type="match status" value="1"/>
</dbReference>
<evidence type="ECO:0000313" key="2">
    <source>
        <dbReference type="EMBL" id="GBP96184.1"/>
    </source>
</evidence>
<dbReference type="AlphaFoldDB" id="A0A4C2AAE8"/>
<evidence type="ECO:0000259" key="1">
    <source>
        <dbReference type="Pfam" id="PF03370"/>
    </source>
</evidence>
<dbReference type="OrthoDB" id="1881at2759"/>
<name>A0A4C2AAE8_EUMVA</name>
<dbReference type="Gene3D" id="2.60.40.2440">
    <property type="entry name" value="Carbohydrate binding type-21 domain"/>
    <property type="match status" value="1"/>
</dbReference>
<comment type="caution">
    <text evidence="2">The sequence shown here is derived from an EMBL/GenBank/DDBJ whole genome shotgun (WGS) entry which is preliminary data.</text>
</comment>
<dbReference type="STRING" id="151549.A0A4C2AAE8"/>
<dbReference type="InterPro" id="IPR005036">
    <property type="entry name" value="CBM21_dom"/>
</dbReference>
<dbReference type="GO" id="GO:0008157">
    <property type="term" value="F:protein phosphatase 1 binding"/>
    <property type="evidence" value="ECO:0007669"/>
    <property type="project" value="TreeGrafter"/>
</dbReference>
<dbReference type="GO" id="GO:0005979">
    <property type="term" value="P:regulation of glycogen biosynthetic process"/>
    <property type="evidence" value="ECO:0007669"/>
    <property type="project" value="TreeGrafter"/>
</dbReference>
<reference evidence="2 3" key="1">
    <citation type="journal article" date="2019" name="Commun. Biol.">
        <title>The bagworm genome reveals a unique fibroin gene that provides high tensile strength.</title>
        <authorList>
            <person name="Kono N."/>
            <person name="Nakamura H."/>
            <person name="Ohtoshi R."/>
            <person name="Tomita M."/>
            <person name="Numata K."/>
            <person name="Arakawa K."/>
        </authorList>
    </citation>
    <scope>NUCLEOTIDE SEQUENCE [LARGE SCALE GENOMIC DNA]</scope>
</reference>
<proteinExistence type="predicted"/>
<protein>
    <submittedName>
        <fullName evidence="2">Protein phosphatase 1 regulatory subunit 3C-B</fullName>
    </submittedName>
</protein>
<keyword evidence="3" id="KW-1185">Reference proteome</keyword>
<sequence length="157" mass="18093">MRVYHLLTCALCQSPRMYRPIEYEILEQITQGLVTPHPADQWTVDFKQPASDYLFQESHRDNCVCLENVIVKDEESIVVGTVKVKNISFEKEVIVRVTWDDWKSQQDIFCTYNKAYGPATCAHVVFDNSRSKLLCHPLLSVWNSVFVFAMASKNTGQ</sequence>
<accession>A0A4C2AAE8</accession>
<dbReference type="InterPro" id="IPR038175">
    <property type="entry name" value="CBM21_dom_sf"/>
</dbReference>
<dbReference type="GO" id="GO:0000164">
    <property type="term" value="C:protein phosphatase type 1 complex"/>
    <property type="evidence" value="ECO:0007669"/>
    <property type="project" value="TreeGrafter"/>
</dbReference>
<gene>
    <name evidence="2" type="primary">ppp1r3cb</name>
    <name evidence="2" type="ORF">EVAR_69238_1</name>
</gene>
<dbReference type="PANTHER" id="PTHR12307">
    <property type="entry name" value="PROTEIN PHOSPHATASE 1 REGULATORY SUBUNIT"/>
    <property type="match status" value="1"/>
</dbReference>
<evidence type="ECO:0000313" key="3">
    <source>
        <dbReference type="Proteomes" id="UP000299102"/>
    </source>
</evidence>
<dbReference type="Pfam" id="PF03370">
    <property type="entry name" value="CBM_21"/>
    <property type="match status" value="1"/>
</dbReference>